<comment type="cofactor">
    <cofactor evidence="1">
        <name>Mg(2+)</name>
        <dbReference type="ChEBI" id="CHEBI:18420"/>
    </cofactor>
</comment>
<dbReference type="STRING" id="1278298.GCA_000428685_01905"/>
<dbReference type="GO" id="GO:0046872">
    <property type="term" value="F:metal ion binding"/>
    <property type="evidence" value="ECO:0007669"/>
    <property type="project" value="UniProtKB-KW"/>
</dbReference>
<evidence type="ECO:0000256" key="9">
    <source>
        <dbReference type="ARBA" id="ARBA00023204"/>
    </source>
</evidence>
<evidence type="ECO:0000256" key="5">
    <source>
        <dbReference type="ARBA" id="ARBA00022723"/>
    </source>
</evidence>
<evidence type="ECO:0000256" key="10">
    <source>
        <dbReference type="ARBA" id="ARBA00035861"/>
    </source>
</evidence>
<proteinExistence type="inferred from homology"/>
<dbReference type="PANTHER" id="PTHR47707:SF1">
    <property type="entry name" value="NUDIX HYDROLASE FAMILY PROTEIN"/>
    <property type="match status" value="1"/>
</dbReference>
<dbReference type="SUPFAM" id="SSF55811">
    <property type="entry name" value="Nudix"/>
    <property type="match status" value="1"/>
</dbReference>
<comment type="catalytic activity">
    <reaction evidence="10">
        <text>8-oxo-dGTP + H2O = 8-oxo-dGMP + diphosphate + H(+)</text>
        <dbReference type="Rhea" id="RHEA:31575"/>
        <dbReference type="ChEBI" id="CHEBI:15377"/>
        <dbReference type="ChEBI" id="CHEBI:15378"/>
        <dbReference type="ChEBI" id="CHEBI:33019"/>
        <dbReference type="ChEBI" id="CHEBI:63224"/>
        <dbReference type="ChEBI" id="CHEBI:77896"/>
        <dbReference type="EC" id="3.6.1.55"/>
    </reaction>
</comment>
<evidence type="ECO:0000313" key="14">
    <source>
        <dbReference type="Proteomes" id="UP000276899"/>
    </source>
</evidence>
<dbReference type="GO" id="GO:0044715">
    <property type="term" value="F:8-oxo-dGDP phosphatase activity"/>
    <property type="evidence" value="ECO:0007669"/>
    <property type="project" value="TreeGrafter"/>
</dbReference>
<dbReference type="PANTHER" id="PTHR47707">
    <property type="entry name" value="8-OXO-DGTP DIPHOSPHATASE"/>
    <property type="match status" value="1"/>
</dbReference>
<dbReference type="EC" id="3.6.1.55" evidence="11"/>
<evidence type="ECO:0000256" key="6">
    <source>
        <dbReference type="ARBA" id="ARBA00022763"/>
    </source>
</evidence>
<organism evidence="13 14">
    <name type="scientific">Actinomyces slackii</name>
    <dbReference type="NCBI Taxonomy" id="52774"/>
    <lineage>
        <taxon>Bacteria</taxon>
        <taxon>Bacillati</taxon>
        <taxon>Actinomycetota</taxon>
        <taxon>Actinomycetes</taxon>
        <taxon>Actinomycetales</taxon>
        <taxon>Actinomycetaceae</taxon>
        <taxon>Actinomyces</taxon>
    </lineage>
</organism>
<keyword evidence="4" id="KW-0235">DNA replication</keyword>
<evidence type="ECO:0000256" key="11">
    <source>
        <dbReference type="ARBA" id="ARBA00038905"/>
    </source>
</evidence>
<dbReference type="EMBL" id="LR134363">
    <property type="protein sequence ID" value="VEG74216.1"/>
    <property type="molecule type" value="Genomic_DNA"/>
</dbReference>
<evidence type="ECO:0000313" key="13">
    <source>
        <dbReference type="EMBL" id="VEG74216.1"/>
    </source>
</evidence>
<feature type="domain" description="Nudix hydrolase" evidence="12">
    <location>
        <begin position="1"/>
        <end position="141"/>
    </location>
</feature>
<keyword evidence="3" id="KW-0515">Mutator protein</keyword>
<evidence type="ECO:0000259" key="12">
    <source>
        <dbReference type="PROSITE" id="PS51462"/>
    </source>
</evidence>
<dbReference type="AlphaFoldDB" id="A0A448KBC1"/>
<keyword evidence="6" id="KW-0227">DNA damage</keyword>
<dbReference type="Gene3D" id="3.90.79.10">
    <property type="entry name" value="Nucleoside Triphosphate Pyrophosphohydrolase"/>
    <property type="match status" value="1"/>
</dbReference>
<dbReference type="GO" id="GO:0006281">
    <property type="term" value="P:DNA repair"/>
    <property type="evidence" value="ECO:0007669"/>
    <property type="project" value="UniProtKB-KW"/>
</dbReference>
<sequence>MAAAIVDSLSRPTALLCAARSYPPALAGRFELPGGKVEPGEDPRAALDRELAEEIELRVRYGEELVAPPHLAVAPPGLAPAWPILAGLRMRVWLAEADPAGQRARAGADHEELRWAPLASLLDLPWLEADIPIVEALQAHLGLRPARGREDHPPLS</sequence>
<dbReference type="InterPro" id="IPR015797">
    <property type="entry name" value="NUDIX_hydrolase-like_dom_sf"/>
</dbReference>
<keyword evidence="5" id="KW-0479">Metal-binding</keyword>
<evidence type="ECO:0000256" key="8">
    <source>
        <dbReference type="ARBA" id="ARBA00022842"/>
    </source>
</evidence>
<gene>
    <name evidence="13" type="primary">nudG</name>
    <name evidence="13" type="ORF">NCTC11923_00839</name>
</gene>
<evidence type="ECO:0000256" key="3">
    <source>
        <dbReference type="ARBA" id="ARBA00022457"/>
    </source>
</evidence>
<protein>
    <recommendedName>
        <fullName evidence="11">8-oxo-dGTP diphosphatase</fullName>
        <ecNumber evidence="11">3.6.1.55</ecNumber>
    </recommendedName>
</protein>
<reference evidence="13 14" key="1">
    <citation type="submission" date="2018-12" db="EMBL/GenBank/DDBJ databases">
        <authorList>
            <consortium name="Pathogen Informatics"/>
        </authorList>
    </citation>
    <scope>NUCLEOTIDE SEQUENCE [LARGE SCALE GENOMIC DNA]</scope>
    <source>
        <strain evidence="13 14">NCTC11923</strain>
    </source>
</reference>
<dbReference type="PROSITE" id="PS51462">
    <property type="entry name" value="NUDIX"/>
    <property type="match status" value="1"/>
</dbReference>
<evidence type="ECO:0000256" key="7">
    <source>
        <dbReference type="ARBA" id="ARBA00022801"/>
    </source>
</evidence>
<dbReference type="Pfam" id="PF00293">
    <property type="entry name" value="NUDIX"/>
    <property type="match status" value="1"/>
</dbReference>
<evidence type="ECO:0000256" key="1">
    <source>
        <dbReference type="ARBA" id="ARBA00001946"/>
    </source>
</evidence>
<dbReference type="GO" id="GO:0008413">
    <property type="term" value="F:8-oxo-7,8-dihydroguanosine triphosphate pyrophosphatase activity"/>
    <property type="evidence" value="ECO:0007669"/>
    <property type="project" value="TreeGrafter"/>
</dbReference>
<dbReference type="Proteomes" id="UP000276899">
    <property type="component" value="Chromosome"/>
</dbReference>
<dbReference type="GO" id="GO:0035539">
    <property type="term" value="F:8-oxo-7,8-dihydrodeoxyguanosine triphosphate pyrophosphatase activity"/>
    <property type="evidence" value="ECO:0007669"/>
    <property type="project" value="UniProtKB-EC"/>
</dbReference>
<dbReference type="InterPro" id="IPR000086">
    <property type="entry name" value="NUDIX_hydrolase_dom"/>
</dbReference>
<keyword evidence="9" id="KW-0234">DNA repair</keyword>
<comment type="similarity">
    <text evidence="2">Belongs to the Nudix hydrolase family.</text>
</comment>
<keyword evidence="7 13" id="KW-0378">Hydrolase</keyword>
<dbReference type="GO" id="GO:0006260">
    <property type="term" value="P:DNA replication"/>
    <property type="evidence" value="ECO:0007669"/>
    <property type="project" value="UniProtKB-KW"/>
</dbReference>
<evidence type="ECO:0000256" key="2">
    <source>
        <dbReference type="ARBA" id="ARBA00005582"/>
    </source>
</evidence>
<name>A0A448KBC1_9ACTO</name>
<keyword evidence="8" id="KW-0460">Magnesium</keyword>
<accession>A0A448KBC1</accession>
<dbReference type="InterPro" id="IPR047127">
    <property type="entry name" value="MutT-like"/>
</dbReference>
<keyword evidence="14" id="KW-1185">Reference proteome</keyword>
<evidence type="ECO:0000256" key="4">
    <source>
        <dbReference type="ARBA" id="ARBA00022705"/>
    </source>
</evidence>
<dbReference type="KEGG" id="asla:NCTC11923_00839"/>
<dbReference type="GO" id="GO:0044716">
    <property type="term" value="F:8-oxo-GDP phosphatase activity"/>
    <property type="evidence" value="ECO:0007669"/>
    <property type="project" value="TreeGrafter"/>
</dbReference>